<feature type="transmembrane region" description="Helical" evidence="11">
    <location>
        <begin position="560"/>
        <end position="580"/>
    </location>
</feature>
<evidence type="ECO:0000256" key="3">
    <source>
        <dbReference type="ARBA" id="ARBA00022448"/>
    </source>
</evidence>
<evidence type="ECO:0000313" key="14">
    <source>
        <dbReference type="Proteomes" id="UP000789390"/>
    </source>
</evidence>
<feature type="transmembrane region" description="Helical" evidence="11">
    <location>
        <begin position="452"/>
        <end position="473"/>
    </location>
</feature>
<dbReference type="InterPro" id="IPR003593">
    <property type="entry name" value="AAA+_ATPase"/>
</dbReference>
<dbReference type="InterPro" id="IPR027417">
    <property type="entry name" value="P-loop_NTPase"/>
</dbReference>
<gene>
    <name evidence="13" type="ORF">DGAL_LOCUS9842</name>
</gene>
<protein>
    <recommendedName>
        <fullName evidence="10">Protein white</fullName>
    </recommendedName>
</protein>
<dbReference type="PANTHER" id="PTHR48041:SF129">
    <property type="entry name" value="PROTEIN WHITE"/>
    <property type="match status" value="1"/>
</dbReference>
<evidence type="ECO:0000256" key="5">
    <source>
        <dbReference type="ARBA" id="ARBA00022692"/>
    </source>
</evidence>
<keyword evidence="6" id="KW-0547">Nucleotide-binding</keyword>
<evidence type="ECO:0000256" key="10">
    <source>
        <dbReference type="ARBA" id="ARBA00039188"/>
    </source>
</evidence>
<evidence type="ECO:0000313" key="13">
    <source>
        <dbReference type="EMBL" id="CAH0106685.1"/>
    </source>
</evidence>
<dbReference type="GO" id="GO:0030659">
    <property type="term" value="C:cytoplasmic vesicle membrane"/>
    <property type="evidence" value="ECO:0007669"/>
    <property type="project" value="TreeGrafter"/>
</dbReference>
<dbReference type="AlphaFoldDB" id="A0A8J2RPV2"/>
<keyword evidence="8 11" id="KW-1133">Transmembrane helix</keyword>
<comment type="subcellular location">
    <subcellularLocation>
        <location evidence="1">Membrane</location>
        <topology evidence="1">Multi-pass membrane protein</topology>
    </subcellularLocation>
</comment>
<dbReference type="PROSITE" id="PS50893">
    <property type="entry name" value="ABC_TRANSPORTER_2"/>
    <property type="match status" value="1"/>
</dbReference>
<dbReference type="Proteomes" id="UP000789390">
    <property type="component" value="Unassembled WGS sequence"/>
</dbReference>
<dbReference type="SMART" id="SM00382">
    <property type="entry name" value="AAA"/>
    <property type="match status" value="1"/>
</dbReference>
<accession>A0A8J2RPV2</accession>
<dbReference type="InterPro" id="IPR017871">
    <property type="entry name" value="ABC_transporter-like_CS"/>
</dbReference>
<keyword evidence="4" id="KW-0608">Pigment</keyword>
<dbReference type="InterPro" id="IPR013525">
    <property type="entry name" value="ABC2_TM"/>
</dbReference>
<evidence type="ECO:0000256" key="8">
    <source>
        <dbReference type="ARBA" id="ARBA00022989"/>
    </source>
</evidence>
<feature type="domain" description="ABC transporter" evidence="12">
    <location>
        <begin position="69"/>
        <end position="313"/>
    </location>
</feature>
<evidence type="ECO:0000256" key="7">
    <source>
        <dbReference type="ARBA" id="ARBA00022840"/>
    </source>
</evidence>
<keyword evidence="14" id="KW-1185">Reference proteome</keyword>
<evidence type="ECO:0000256" key="11">
    <source>
        <dbReference type="SAM" id="Phobius"/>
    </source>
</evidence>
<keyword evidence="3" id="KW-0813">Transport</keyword>
<evidence type="ECO:0000259" key="12">
    <source>
        <dbReference type="PROSITE" id="PS50893"/>
    </source>
</evidence>
<proteinExistence type="inferred from homology"/>
<organism evidence="13 14">
    <name type="scientific">Daphnia galeata</name>
    <dbReference type="NCBI Taxonomy" id="27404"/>
    <lineage>
        <taxon>Eukaryota</taxon>
        <taxon>Metazoa</taxon>
        <taxon>Ecdysozoa</taxon>
        <taxon>Arthropoda</taxon>
        <taxon>Crustacea</taxon>
        <taxon>Branchiopoda</taxon>
        <taxon>Diplostraca</taxon>
        <taxon>Cladocera</taxon>
        <taxon>Anomopoda</taxon>
        <taxon>Daphniidae</taxon>
        <taxon>Daphnia</taxon>
    </lineage>
</organism>
<feature type="transmembrane region" description="Helical" evidence="11">
    <location>
        <begin position="646"/>
        <end position="665"/>
    </location>
</feature>
<dbReference type="GO" id="GO:0031409">
    <property type="term" value="F:pigment binding"/>
    <property type="evidence" value="ECO:0007669"/>
    <property type="project" value="UniProtKB-KW"/>
</dbReference>
<reference evidence="13" key="1">
    <citation type="submission" date="2021-11" db="EMBL/GenBank/DDBJ databases">
        <authorList>
            <person name="Schell T."/>
        </authorList>
    </citation>
    <scope>NUCLEOTIDE SEQUENCE</scope>
    <source>
        <strain evidence="13">M5</strain>
    </source>
</reference>
<keyword evidence="9 11" id="KW-0472">Membrane</keyword>
<evidence type="ECO:0000256" key="1">
    <source>
        <dbReference type="ARBA" id="ARBA00004141"/>
    </source>
</evidence>
<dbReference type="Pfam" id="PF00005">
    <property type="entry name" value="ABC_tran"/>
    <property type="match status" value="1"/>
</dbReference>
<evidence type="ECO:0000256" key="6">
    <source>
        <dbReference type="ARBA" id="ARBA00022741"/>
    </source>
</evidence>
<dbReference type="InterPro" id="IPR043926">
    <property type="entry name" value="ABCG_dom"/>
</dbReference>
<dbReference type="Pfam" id="PF19055">
    <property type="entry name" value="ABC2_membrane_7"/>
    <property type="match status" value="1"/>
</dbReference>
<dbReference type="EMBL" id="CAKKLH010000224">
    <property type="protein sequence ID" value="CAH0106685.1"/>
    <property type="molecule type" value="Genomic_DNA"/>
</dbReference>
<dbReference type="GO" id="GO:0005886">
    <property type="term" value="C:plasma membrane"/>
    <property type="evidence" value="ECO:0007669"/>
    <property type="project" value="TreeGrafter"/>
</dbReference>
<comment type="caution">
    <text evidence="13">The sequence shown here is derived from an EMBL/GenBank/DDBJ whole genome shotgun (WGS) entry which is preliminary data.</text>
</comment>
<dbReference type="SUPFAM" id="SSF52540">
    <property type="entry name" value="P-loop containing nucleoside triphosphate hydrolases"/>
    <property type="match status" value="1"/>
</dbReference>
<evidence type="ECO:0000256" key="4">
    <source>
        <dbReference type="ARBA" id="ARBA00022474"/>
    </source>
</evidence>
<dbReference type="OrthoDB" id="66620at2759"/>
<feature type="transmembrane region" description="Helical" evidence="11">
    <location>
        <begin position="530"/>
        <end position="553"/>
    </location>
</feature>
<dbReference type="FunFam" id="3.40.50.300:FF:001225">
    <property type="entry name" value="ATP-binding cassette sub-family G member"/>
    <property type="match status" value="1"/>
</dbReference>
<dbReference type="PANTHER" id="PTHR48041">
    <property type="entry name" value="ABC TRANSPORTER G FAMILY MEMBER 28"/>
    <property type="match status" value="1"/>
</dbReference>
<keyword evidence="7" id="KW-0067">ATP-binding</keyword>
<dbReference type="GO" id="GO:0016887">
    <property type="term" value="F:ATP hydrolysis activity"/>
    <property type="evidence" value="ECO:0007669"/>
    <property type="project" value="InterPro"/>
</dbReference>
<dbReference type="GO" id="GO:0005524">
    <property type="term" value="F:ATP binding"/>
    <property type="evidence" value="ECO:0007669"/>
    <property type="project" value="UniProtKB-KW"/>
</dbReference>
<dbReference type="CDD" id="cd03213">
    <property type="entry name" value="ABCG_EPDR"/>
    <property type="match status" value="1"/>
</dbReference>
<dbReference type="InterPro" id="IPR003439">
    <property type="entry name" value="ABC_transporter-like_ATP-bd"/>
</dbReference>
<evidence type="ECO:0000256" key="2">
    <source>
        <dbReference type="ARBA" id="ARBA00005814"/>
    </source>
</evidence>
<dbReference type="PROSITE" id="PS00211">
    <property type="entry name" value="ABC_TRANSPORTER_1"/>
    <property type="match status" value="1"/>
</dbReference>
<dbReference type="GO" id="GO:0140359">
    <property type="term" value="F:ABC-type transporter activity"/>
    <property type="evidence" value="ECO:0007669"/>
    <property type="project" value="InterPro"/>
</dbReference>
<name>A0A8J2RPV2_9CRUS</name>
<sequence length="672" mass="75107">MELHSDKAKNGHSLHSTFVNLGFDKETEGHLTHSKKSSLEGGKENLKFSLTTSQPVTYSWENIEVYLEKQQGNCFKRLPPTQKRILDNVTGCVRPGEFLAIMGASGAGKTTLLNCLTFRNTGKLKVSGERYLNGAKVNTDTLARISGYVQQDDLFISTLTVKEHLEFHALLRMEKQLTYEERMIRVGEVINELGLKKCENTVIGNPERGIKGISGGERKRLAFASEVLTNPSLMFCDEPTSGLDSYMAQNIVQVLKNIASTGKTVVCTIHQPSSEVFEMFDRILLMADGRTAFLGPASDALYFFSSKGLPCPPNYNPADYYIHTLATIPGQEAESKKKSKEICDAYDSSEAGQQIQEIVKANRSLNSAESQEFELAEVKVKRTPYKASWFAQLRAVFWRSVISVFREPVVLRVKIFQTIVSKTVKQQFDKPLIAAIYQGQSLLMEDVRNIQGALYIFLTNMTFSNVFGVVNAITSELPIFLREHFNGMYRTDIYFICKSTADLPLFIILPFIFISIPYFAIGLNPAADRFFIASGIIILVANVASSFGFMVSCVAGTTDIALAIAPTLVIPLLLFGGFFLSNEDVPVYFDWMRYISWFMYGNEALSINQWVGVTFNDTKCLPDGLCTGEAILKQFQFNPDNFNRDIGCLFALIVGLRILGFLGLLSKTYRKN</sequence>
<dbReference type="Gene3D" id="3.40.50.300">
    <property type="entry name" value="P-loop containing nucleotide triphosphate hydrolases"/>
    <property type="match status" value="1"/>
</dbReference>
<dbReference type="InterPro" id="IPR050352">
    <property type="entry name" value="ABCG_transporters"/>
</dbReference>
<dbReference type="Pfam" id="PF01061">
    <property type="entry name" value="ABC2_membrane"/>
    <property type="match status" value="1"/>
</dbReference>
<keyword evidence="5 11" id="KW-0812">Transmembrane</keyword>
<comment type="similarity">
    <text evidence="2">Belongs to the ABC transporter superfamily. ABCG family. Eye pigment precursor importer (TC 3.A.1.204) subfamily.</text>
</comment>
<feature type="transmembrane region" description="Helical" evidence="11">
    <location>
        <begin position="493"/>
        <end position="518"/>
    </location>
</feature>
<evidence type="ECO:0000256" key="9">
    <source>
        <dbReference type="ARBA" id="ARBA00023136"/>
    </source>
</evidence>